<comment type="caution">
    <text evidence="2">The sequence shown here is derived from an EMBL/GenBank/DDBJ whole genome shotgun (WGS) entry which is preliminary data.</text>
</comment>
<evidence type="ECO:0000313" key="3">
    <source>
        <dbReference type="Proteomes" id="UP001596292"/>
    </source>
</evidence>
<evidence type="ECO:0000256" key="1">
    <source>
        <dbReference type="SAM" id="Phobius"/>
    </source>
</evidence>
<reference evidence="3" key="1">
    <citation type="journal article" date="2019" name="Int. J. Syst. Evol. Microbiol.">
        <title>The Global Catalogue of Microorganisms (GCM) 10K type strain sequencing project: providing services to taxonomists for standard genome sequencing and annotation.</title>
        <authorList>
            <consortium name="The Broad Institute Genomics Platform"/>
            <consortium name="The Broad Institute Genome Sequencing Center for Infectious Disease"/>
            <person name="Wu L."/>
            <person name="Ma J."/>
        </authorList>
    </citation>
    <scope>NUCLEOTIDE SEQUENCE [LARGE SCALE GENOMIC DNA]</scope>
    <source>
        <strain evidence="3">CCUG 48316</strain>
    </source>
</reference>
<dbReference type="Proteomes" id="UP001596292">
    <property type="component" value="Unassembled WGS sequence"/>
</dbReference>
<dbReference type="RefSeq" id="WP_378968344.1">
    <property type="nucleotide sequence ID" value="NZ_JBHSWN010000001.1"/>
</dbReference>
<protein>
    <submittedName>
        <fullName evidence="2">Uncharacterized protein</fullName>
    </submittedName>
</protein>
<feature type="transmembrane region" description="Helical" evidence="1">
    <location>
        <begin position="83"/>
        <end position="105"/>
    </location>
</feature>
<gene>
    <name evidence="2" type="ORF">ACFQE0_07110</name>
</gene>
<accession>A0ABW2BGJ7</accession>
<evidence type="ECO:0000313" key="2">
    <source>
        <dbReference type="EMBL" id="MFC6789410.1"/>
    </source>
</evidence>
<dbReference type="EMBL" id="JBHSWN010000001">
    <property type="protein sequence ID" value="MFC6789410.1"/>
    <property type="molecule type" value="Genomic_DNA"/>
</dbReference>
<keyword evidence="1" id="KW-0812">Transmembrane</keyword>
<keyword evidence="1" id="KW-1133">Transmembrane helix</keyword>
<name>A0ABW2BGJ7_9HYPH</name>
<keyword evidence="1" id="KW-0472">Membrane</keyword>
<proteinExistence type="predicted"/>
<sequence>MTMDFYMLCNRPLISAEEWQSAIDDLGFNLKIPLTRDVATAYGAMTAMWRGEPVVFEFSAFPYDEIQECYFDIDFGQTWPNAYVMYTGSSFSGLAGAIMAGVAIVNRTGGRFFEPQESLILKPDEAVRYAHRTVDEVLAIMGRTQH</sequence>
<keyword evidence="3" id="KW-1185">Reference proteome</keyword>
<organism evidence="2 3">
    <name type="scientific">Methylobacterium komagatae</name>
    <dbReference type="NCBI Taxonomy" id="374425"/>
    <lineage>
        <taxon>Bacteria</taxon>
        <taxon>Pseudomonadati</taxon>
        <taxon>Pseudomonadota</taxon>
        <taxon>Alphaproteobacteria</taxon>
        <taxon>Hyphomicrobiales</taxon>
        <taxon>Methylobacteriaceae</taxon>
        <taxon>Methylobacterium</taxon>
    </lineage>
</organism>